<dbReference type="OrthoDB" id="9805301at2"/>
<evidence type="ECO:0000256" key="6">
    <source>
        <dbReference type="ARBA" id="ARBA00022764"/>
    </source>
</evidence>
<evidence type="ECO:0000256" key="1">
    <source>
        <dbReference type="ARBA" id="ARBA00000032"/>
    </source>
</evidence>
<proteinExistence type="inferred from homology"/>
<evidence type="ECO:0000256" key="7">
    <source>
        <dbReference type="ARBA" id="ARBA00022801"/>
    </source>
</evidence>
<dbReference type="PROSITE" id="PS01157">
    <property type="entry name" value="ACID_PHOSPH_CL_A"/>
    <property type="match status" value="1"/>
</dbReference>
<dbReference type="InterPro" id="IPR001011">
    <property type="entry name" value="Acid_Pase_classA_bac"/>
</dbReference>
<dbReference type="PIRSF" id="PIRSF000897">
    <property type="entry name" value="Acid_Ptase_ClsA"/>
    <property type="match status" value="1"/>
</dbReference>
<evidence type="ECO:0000256" key="4">
    <source>
        <dbReference type="ARBA" id="ARBA00012646"/>
    </source>
</evidence>
<feature type="non-terminal residue" evidence="10">
    <location>
        <position position="1"/>
    </location>
</feature>
<dbReference type="EC" id="3.1.3.2" evidence="4"/>
<evidence type="ECO:0000313" key="10">
    <source>
        <dbReference type="EMBL" id="KRG61362.1"/>
    </source>
</evidence>
<evidence type="ECO:0000256" key="3">
    <source>
        <dbReference type="ARBA" id="ARBA00009017"/>
    </source>
</evidence>
<feature type="region of interest" description="Disordered" evidence="8">
    <location>
        <begin position="91"/>
        <end position="110"/>
    </location>
</feature>
<feature type="domain" description="Phosphatidic acid phosphatase type 2/haloperoxidase" evidence="9">
    <location>
        <begin position="75"/>
        <end position="189"/>
    </location>
</feature>
<dbReference type="GO" id="GO:0030288">
    <property type="term" value="C:outer membrane-bounded periplasmic space"/>
    <property type="evidence" value="ECO:0007669"/>
    <property type="project" value="InterPro"/>
</dbReference>
<dbReference type="PRINTS" id="PR00483">
    <property type="entry name" value="BACPHPHTASE"/>
</dbReference>
<comment type="catalytic activity">
    <reaction evidence="1">
        <text>a phosphate monoester + H2O = an alcohol + phosphate</text>
        <dbReference type="Rhea" id="RHEA:15017"/>
        <dbReference type="ChEBI" id="CHEBI:15377"/>
        <dbReference type="ChEBI" id="CHEBI:30879"/>
        <dbReference type="ChEBI" id="CHEBI:43474"/>
        <dbReference type="ChEBI" id="CHEBI:67140"/>
        <dbReference type="EC" id="3.1.3.2"/>
    </reaction>
</comment>
<evidence type="ECO:0000313" key="11">
    <source>
        <dbReference type="Proteomes" id="UP000050864"/>
    </source>
</evidence>
<dbReference type="SMART" id="SM00014">
    <property type="entry name" value="acidPPc"/>
    <property type="match status" value="1"/>
</dbReference>
<dbReference type="InterPro" id="IPR036938">
    <property type="entry name" value="PAP2/HPO_sf"/>
</dbReference>
<accession>A0A0R0C4P8</accession>
<evidence type="ECO:0000256" key="2">
    <source>
        <dbReference type="ARBA" id="ARBA00004418"/>
    </source>
</evidence>
<comment type="subcellular location">
    <subcellularLocation>
        <location evidence="2">Periplasm</location>
    </subcellularLocation>
</comment>
<keyword evidence="5" id="KW-0732">Signal</keyword>
<evidence type="ECO:0000256" key="5">
    <source>
        <dbReference type="ARBA" id="ARBA00022729"/>
    </source>
</evidence>
<name>A0A0R0C4P8_9GAMM</name>
<dbReference type="CDD" id="cd03397">
    <property type="entry name" value="PAP2_acid_phosphatase"/>
    <property type="match status" value="1"/>
</dbReference>
<dbReference type="EMBL" id="LDJI01000070">
    <property type="protein sequence ID" value="KRG61362.1"/>
    <property type="molecule type" value="Genomic_DNA"/>
</dbReference>
<comment type="caution">
    <text evidence="10">The sequence shown here is derived from an EMBL/GenBank/DDBJ whole genome shotgun (WGS) entry which is preliminary data.</text>
</comment>
<dbReference type="SUPFAM" id="SSF48317">
    <property type="entry name" value="Acid phosphatase/Vanadium-dependent haloperoxidase"/>
    <property type="match status" value="1"/>
</dbReference>
<dbReference type="Gene3D" id="1.20.144.10">
    <property type="entry name" value="Phosphatidic acid phosphatase type 2/haloperoxidase"/>
    <property type="match status" value="1"/>
</dbReference>
<dbReference type="Proteomes" id="UP000050864">
    <property type="component" value="Unassembled WGS sequence"/>
</dbReference>
<evidence type="ECO:0000256" key="8">
    <source>
        <dbReference type="SAM" id="MobiDB-lite"/>
    </source>
</evidence>
<keyword evidence="6" id="KW-0574">Periplasm</keyword>
<dbReference type="PATRIC" id="fig|405444.3.peg.3451"/>
<evidence type="ECO:0000259" key="9">
    <source>
        <dbReference type="SMART" id="SM00014"/>
    </source>
</evidence>
<dbReference type="STRING" id="405444.ABB26_18365"/>
<dbReference type="AlphaFoldDB" id="A0A0R0C4P8"/>
<protein>
    <recommendedName>
        <fullName evidence="4">acid phosphatase</fullName>
        <ecNumber evidence="4">3.1.3.2</ecNumber>
    </recommendedName>
</protein>
<dbReference type="InterPro" id="IPR000326">
    <property type="entry name" value="PAP2/HPO"/>
</dbReference>
<dbReference type="Pfam" id="PF01569">
    <property type="entry name" value="PAP2"/>
    <property type="match status" value="1"/>
</dbReference>
<dbReference type="InterPro" id="IPR018296">
    <property type="entry name" value="Acid_Pase_classA_bac_CS"/>
</dbReference>
<comment type="similarity">
    <text evidence="3">Belongs to the class A bacterial acid phosphatase family.</text>
</comment>
<keyword evidence="7" id="KW-0378">Hydrolase</keyword>
<keyword evidence="11" id="KW-1185">Reference proteome</keyword>
<gene>
    <name evidence="10" type="ORF">ABB26_18365</name>
</gene>
<sequence length="234" mass="25359">HGDAIPDSLTLSPAPPAPGTAWAQLDEAVAREAVTMRGSARFQQAHTDADLSFPAGADQFSCALGLPVTAAQTPTLYRLLERSRIDASAATKAAKNHYKRPRPFTVNNEPTCTPEDEADLRKNGSYPSGHTAIGWAWALILAEIAPDRATALLERGRNYGHSRLVCNVHWYSDVQQGQFMGAAAVARLHDNPEFNADLAKARRELDHARTLKLPMPRDCAAETAALTSDIPEAR</sequence>
<organism evidence="10 11">
    <name type="scientific">Stenotrophomonas humi</name>
    <dbReference type="NCBI Taxonomy" id="405444"/>
    <lineage>
        <taxon>Bacteria</taxon>
        <taxon>Pseudomonadati</taxon>
        <taxon>Pseudomonadota</taxon>
        <taxon>Gammaproteobacteria</taxon>
        <taxon>Lysobacterales</taxon>
        <taxon>Lysobacteraceae</taxon>
        <taxon>Stenotrophomonas</taxon>
    </lineage>
</organism>
<dbReference type="RefSeq" id="WP_057636143.1">
    <property type="nucleotide sequence ID" value="NZ_LDJI01000070.1"/>
</dbReference>
<dbReference type="GO" id="GO:0003993">
    <property type="term" value="F:acid phosphatase activity"/>
    <property type="evidence" value="ECO:0007669"/>
    <property type="project" value="UniProtKB-EC"/>
</dbReference>
<reference evidence="10 11" key="1">
    <citation type="submission" date="2015-05" db="EMBL/GenBank/DDBJ databases">
        <title>Genome sequencing and analysis of members of genus Stenotrophomonas.</title>
        <authorList>
            <person name="Patil P.P."/>
            <person name="Midha S."/>
            <person name="Patil P.B."/>
        </authorList>
    </citation>
    <scope>NUCLEOTIDE SEQUENCE [LARGE SCALE GENOMIC DNA]</scope>
    <source>
        <strain evidence="10 11">DSM 18929</strain>
    </source>
</reference>